<dbReference type="InterPro" id="IPR001509">
    <property type="entry name" value="Epimerase_deHydtase"/>
</dbReference>
<feature type="domain" description="NAD-dependent epimerase/dehydratase" evidence="3">
    <location>
        <begin position="10"/>
        <end position="217"/>
    </location>
</feature>
<dbReference type="EMBL" id="HE797161">
    <property type="protein sequence ID" value="CCM04626.1"/>
    <property type="molecule type" value="Genomic_DNA"/>
</dbReference>
<dbReference type="PANTHER" id="PTHR10366:SF562">
    <property type="entry name" value="ALDEHYDE REDUCTASE II (AFU_ORTHOLOGUE AFUA_1G11360)"/>
    <property type="match status" value="1"/>
</dbReference>
<dbReference type="RefSeq" id="XP_012183909.1">
    <property type="nucleotide sequence ID" value="XM_012328519.1"/>
</dbReference>
<sequence>MPAVPFNSLIVVTGISGYIGSHVGLAALTAGHHVRGTVRSLARAEEVKAAYAKQGADISRLEFALVDDLTSEVQLSAAFKGAAGIANLAIPGSLTADSNIEPQQVIDAAIALLRVAAQEPSIQRVVFTSSSTAAFARPGFIDRPLNGSDWNEEAQRRYEEADEETKKIPFKWAAIKYHYSKYASEKAAWKWIAEHKPTFDFVSLIPNNNFGPLLLGDVHSSALWLYSLMKNETSIFKILFPRKSLVPAVFTSFEDYVNINNSTAEWFIDTRDTGRLHVLALTTPSVGGKRFWAVASPYGWNQVLTILRRTYPESTFPENLPEENGGVDTQEIDNSIATELLGGWIGLEKSIIDTTKTFPQ</sequence>
<evidence type="ECO:0000313" key="4">
    <source>
        <dbReference type="EMBL" id="CCM04626.1"/>
    </source>
</evidence>
<reference evidence="4 5" key="1">
    <citation type="journal article" date="2012" name="Appl. Environ. Microbiol.">
        <title>Short-read sequencing for genomic analysis of the brown rot fungus Fibroporia radiculosa.</title>
        <authorList>
            <person name="Tang J.D."/>
            <person name="Perkins A.D."/>
            <person name="Sonstegard T.S."/>
            <person name="Schroeder S.G."/>
            <person name="Burgess S.C."/>
            <person name="Diehl S.V."/>
        </authorList>
    </citation>
    <scope>NUCLEOTIDE SEQUENCE [LARGE SCALE GENOMIC DNA]</scope>
    <source>
        <strain evidence="4 5">TFFH 294</strain>
    </source>
</reference>
<keyword evidence="1" id="KW-0560">Oxidoreductase</keyword>
<evidence type="ECO:0000256" key="1">
    <source>
        <dbReference type="ARBA" id="ARBA00023002"/>
    </source>
</evidence>
<dbReference type="GO" id="GO:0016616">
    <property type="term" value="F:oxidoreductase activity, acting on the CH-OH group of donors, NAD or NADP as acceptor"/>
    <property type="evidence" value="ECO:0007669"/>
    <property type="project" value="TreeGrafter"/>
</dbReference>
<name>J4IBG6_9APHY</name>
<dbReference type="STRING" id="599839.J4IBG6"/>
<dbReference type="InterPro" id="IPR036291">
    <property type="entry name" value="NAD(P)-bd_dom_sf"/>
</dbReference>
<dbReference type="PANTHER" id="PTHR10366">
    <property type="entry name" value="NAD DEPENDENT EPIMERASE/DEHYDRATASE"/>
    <property type="match status" value="1"/>
</dbReference>
<dbReference type="HOGENOM" id="CLU_007383_9_2_1"/>
<dbReference type="Gene3D" id="3.40.50.720">
    <property type="entry name" value="NAD(P)-binding Rossmann-like Domain"/>
    <property type="match status" value="1"/>
</dbReference>
<organism evidence="4 5">
    <name type="scientific">Fibroporia radiculosa</name>
    <dbReference type="NCBI Taxonomy" id="599839"/>
    <lineage>
        <taxon>Eukaryota</taxon>
        <taxon>Fungi</taxon>
        <taxon>Dikarya</taxon>
        <taxon>Basidiomycota</taxon>
        <taxon>Agaricomycotina</taxon>
        <taxon>Agaricomycetes</taxon>
        <taxon>Polyporales</taxon>
        <taxon>Fibroporiaceae</taxon>
        <taxon>Fibroporia</taxon>
    </lineage>
</organism>
<dbReference type="GeneID" id="24099537"/>
<evidence type="ECO:0000259" key="3">
    <source>
        <dbReference type="Pfam" id="PF01370"/>
    </source>
</evidence>
<evidence type="ECO:0000256" key="2">
    <source>
        <dbReference type="ARBA" id="ARBA00023445"/>
    </source>
</evidence>
<dbReference type="SUPFAM" id="SSF51735">
    <property type="entry name" value="NAD(P)-binding Rossmann-fold domains"/>
    <property type="match status" value="1"/>
</dbReference>
<dbReference type="Proteomes" id="UP000006352">
    <property type="component" value="Unassembled WGS sequence"/>
</dbReference>
<protein>
    <recommendedName>
        <fullName evidence="3">NAD-dependent epimerase/dehydratase domain-containing protein</fullName>
    </recommendedName>
</protein>
<keyword evidence="5" id="KW-1185">Reference proteome</keyword>
<gene>
    <name evidence="4" type="ORF">FIBRA_06810</name>
</gene>
<dbReference type="InterPro" id="IPR050425">
    <property type="entry name" value="NAD(P)_dehydrat-like"/>
</dbReference>
<proteinExistence type="inferred from homology"/>
<accession>J4IBG6</accession>
<evidence type="ECO:0000313" key="5">
    <source>
        <dbReference type="Proteomes" id="UP000006352"/>
    </source>
</evidence>
<dbReference type="Pfam" id="PF01370">
    <property type="entry name" value="Epimerase"/>
    <property type="match status" value="1"/>
</dbReference>
<dbReference type="InParanoid" id="J4IBG6"/>
<dbReference type="AlphaFoldDB" id="J4IBG6"/>
<comment type="similarity">
    <text evidence="2">Belongs to the NAD(P)-dependent epimerase/dehydratase family. Dihydroflavonol-4-reductase subfamily.</text>
</comment>
<dbReference type="OrthoDB" id="2735536at2759"/>